<gene>
    <name evidence="3" type="ORF">E1284_29630</name>
</gene>
<keyword evidence="3" id="KW-0067">ATP-binding</keyword>
<feature type="domain" description="Histidine kinase/HSP90-like ATPase" evidence="2">
    <location>
        <begin position="21"/>
        <end position="113"/>
    </location>
</feature>
<dbReference type="RefSeq" id="WP_131943457.1">
    <property type="nucleotide sequence ID" value="NZ_BAAAMX010000012.1"/>
</dbReference>
<protein>
    <submittedName>
        <fullName evidence="3">ATP-binding protein</fullName>
    </submittedName>
</protein>
<dbReference type="AlphaFoldDB" id="A0A4R4NJW0"/>
<reference evidence="3 4" key="1">
    <citation type="submission" date="2019-03" db="EMBL/GenBank/DDBJ databases">
        <title>Draft genome sequences of novel Actinobacteria.</title>
        <authorList>
            <person name="Sahin N."/>
            <person name="Ay H."/>
            <person name="Saygin H."/>
        </authorList>
    </citation>
    <scope>NUCLEOTIDE SEQUENCE [LARGE SCALE GENOMIC DNA]</scope>
    <source>
        <strain evidence="3 4">DSM 45347</strain>
    </source>
</reference>
<keyword evidence="1" id="KW-0808">Transferase</keyword>
<dbReference type="InterPro" id="IPR003594">
    <property type="entry name" value="HATPase_dom"/>
</dbReference>
<accession>A0A4R4NJW0</accession>
<evidence type="ECO:0000313" key="4">
    <source>
        <dbReference type="Proteomes" id="UP000295431"/>
    </source>
</evidence>
<dbReference type="Pfam" id="PF13581">
    <property type="entry name" value="HATPase_c_2"/>
    <property type="match status" value="1"/>
</dbReference>
<keyword evidence="1" id="KW-0723">Serine/threonine-protein kinase</keyword>
<dbReference type="SUPFAM" id="SSF55874">
    <property type="entry name" value="ATPase domain of HSP90 chaperone/DNA topoisomerase II/histidine kinase"/>
    <property type="match status" value="1"/>
</dbReference>
<dbReference type="GO" id="GO:0004674">
    <property type="term" value="F:protein serine/threonine kinase activity"/>
    <property type="evidence" value="ECO:0007669"/>
    <property type="project" value="UniProtKB-KW"/>
</dbReference>
<dbReference type="CDD" id="cd16936">
    <property type="entry name" value="HATPase_RsbW-like"/>
    <property type="match status" value="1"/>
</dbReference>
<dbReference type="PANTHER" id="PTHR35526:SF3">
    <property type="entry name" value="ANTI-SIGMA-F FACTOR RSBW"/>
    <property type="match status" value="1"/>
</dbReference>
<dbReference type="InterPro" id="IPR036890">
    <property type="entry name" value="HATPase_C_sf"/>
</dbReference>
<name>A0A4R4NJW0_9ACTN</name>
<keyword evidence="1" id="KW-0418">Kinase</keyword>
<dbReference type="GO" id="GO:0005524">
    <property type="term" value="F:ATP binding"/>
    <property type="evidence" value="ECO:0007669"/>
    <property type="project" value="UniProtKB-KW"/>
</dbReference>
<keyword evidence="4" id="KW-1185">Reference proteome</keyword>
<sequence>MPYPIPATSVPASALRWRRAFPGEPVQARAARRFTAMLLDGCPLLDDVLLAVDELVVNALRHTKSGQPGGTFTVEITRWDGAVAVAVTDEGAPSEPVVTDAADDAESGRGLRTVSLMAAGWGWFGNDRSRTVAAVFGASLGEAA</sequence>
<evidence type="ECO:0000313" key="3">
    <source>
        <dbReference type="EMBL" id="TDC09399.1"/>
    </source>
</evidence>
<evidence type="ECO:0000259" key="2">
    <source>
        <dbReference type="Pfam" id="PF13581"/>
    </source>
</evidence>
<dbReference type="EMBL" id="SMJW01000197">
    <property type="protein sequence ID" value="TDC09399.1"/>
    <property type="molecule type" value="Genomic_DNA"/>
</dbReference>
<dbReference type="PANTHER" id="PTHR35526">
    <property type="entry name" value="ANTI-SIGMA-F FACTOR RSBW-RELATED"/>
    <property type="match status" value="1"/>
</dbReference>
<dbReference type="Proteomes" id="UP000295431">
    <property type="component" value="Unassembled WGS sequence"/>
</dbReference>
<proteinExistence type="predicted"/>
<organism evidence="3 4">
    <name type="scientific">Actinomadura bangladeshensis</name>
    <dbReference type="NCBI Taxonomy" id="453573"/>
    <lineage>
        <taxon>Bacteria</taxon>
        <taxon>Bacillati</taxon>
        <taxon>Actinomycetota</taxon>
        <taxon>Actinomycetes</taxon>
        <taxon>Streptosporangiales</taxon>
        <taxon>Thermomonosporaceae</taxon>
        <taxon>Actinomadura</taxon>
    </lineage>
</organism>
<dbReference type="OrthoDB" id="3478281at2"/>
<evidence type="ECO:0000256" key="1">
    <source>
        <dbReference type="ARBA" id="ARBA00022527"/>
    </source>
</evidence>
<dbReference type="Gene3D" id="3.30.565.10">
    <property type="entry name" value="Histidine kinase-like ATPase, C-terminal domain"/>
    <property type="match status" value="1"/>
</dbReference>
<comment type="caution">
    <text evidence="3">The sequence shown here is derived from an EMBL/GenBank/DDBJ whole genome shotgun (WGS) entry which is preliminary data.</text>
</comment>
<dbReference type="InterPro" id="IPR050267">
    <property type="entry name" value="Anti-sigma-factor_SerPK"/>
</dbReference>
<keyword evidence="3" id="KW-0547">Nucleotide-binding</keyword>